<keyword evidence="5 11" id="KW-0812">Transmembrane</keyword>
<feature type="compositionally biased region" description="Polar residues" evidence="10">
    <location>
        <begin position="624"/>
        <end position="634"/>
    </location>
</feature>
<dbReference type="InterPro" id="IPR029033">
    <property type="entry name" value="His_PPase_superfam"/>
</dbReference>
<dbReference type="InterPro" id="IPR046373">
    <property type="entry name" value="Acyl-CoA_Oxase/DH_mid-dom_sf"/>
</dbReference>
<feature type="transmembrane region" description="Helical" evidence="11">
    <location>
        <begin position="1268"/>
        <end position="1291"/>
    </location>
</feature>
<dbReference type="Gene3D" id="1.10.540.10">
    <property type="entry name" value="Acyl-CoA dehydrogenase/oxidase, N-terminal domain"/>
    <property type="match status" value="1"/>
</dbReference>
<evidence type="ECO:0000256" key="9">
    <source>
        <dbReference type="ARBA" id="ARBA00023136"/>
    </source>
</evidence>
<evidence type="ECO:0000256" key="7">
    <source>
        <dbReference type="ARBA" id="ARBA00022989"/>
    </source>
</evidence>
<dbReference type="InterPro" id="IPR050741">
    <property type="entry name" value="Acyl-CoA_dehydrogenase"/>
</dbReference>
<keyword evidence="8" id="KW-0560">Oxidoreductase</keyword>
<dbReference type="Gene3D" id="2.40.110.10">
    <property type="entry name" value="Butyryl-CoA Dehydrogenase, subunit A, domain 2"/>
    <property type="match status" value="1"/>
</dbReference>
<evidence type="ECO:0000256" key="6">
    <source>
        <dbReference type="ARBA" id="ARBA00022827"/>
    </source>
</evidence>
<dbReference type="InterPro" id="IPR006091">
    <property type="entry name" value="Acyl-CoA_Oxase/DH_mid-dom"/>
</dbReference>
<feature type="compositionally biased region" description="Polar residues" evidence="10">
    <location>
        <begin position="483"/>
        <end position="500"/>
    </location>
</feature>
<feature type="domain" description="PIG-P" evidence="15">
    <location>
        <begin position="670"/>
        <end position="829"/>
    </location>
</feature>
<dbReference type="STRING" id="183478.A0A364NAG3"/>
<dbReference type="Pfam" id="PF00328">
    <property type="entry name" value="His_Phos_2"/>
    <property type="match status" value="1"/>
</dbReference>
<dbReference type="CDD" id="cd07061">
    <property type="entry name" value="HP_HAP_like"/>
    <property type="match status" value="1"/>
</dbReference>
<evidence type="ECO:0000259" key="14">
    <source>
        <dbReference type="Pfam" id="PF02771"/>
    </source>
</evidence>
<evidence type="ECO:0000313" key="17">
    <source>
        <dbReference type="Proteomes" id="UP000249619"/>
    </source>
</evidence>
<keyword evidence="6" id="KW-0274">FAD</keyword>
<gene>
    <name evidence="16" type="ORF">DDE83_002268</name>
</gene>
<comment type="cofactor">
    <cofactor evidence="1">
        <name>FAD</name>
        <dbReference type="ChEBI" id="CHEBI:57692"/>
    </cofactor>
</comment>
<comment type="subcellular location">
    <subcellularLocation>
        <location evidence="2">Membrane</location>
        <topology evidence="2">Multi-pass membrane protein</topology>
    </subcellularLocation>
</comment>
<keyword evidence="9 11" id="KW-0472">Membrane</keyword>
<dbReference type="InterPro" id="IPR036250">
    <property type="entry name" value="AcylCo_DH-like_C"/>
</dbReference>
<dbReference type="GO" id="GO:0016020">
    <property type="term" value="C:membrane"/>
    <property type="evidence" value="ECO:0007669"/>
    <property type="project" value="UniProtKB-SubCell"/>
</dbReference>
<feature type="domain" description="Acyl-CoA oxidase/dehydrogenase middle" evidence="13">
    <location>
        <begin position="155"/>
        <end position="257"/>
    </location>
</feature>
<dbReference type="InterPro" id="IPR013786">
    <property type="entry name" value="AcylCoA_DH/ox_N"/>
</dbReference>
<proteinExistence type="inferred from homology"/>
<dbReference type="Pfam" id="PF02771">
    <property type="entry name" value="Acyl-CoA_dh_N"/>
    <property type="match status" value="1"/>
</dbReference>
<dbReference type="PANTHER" id="PTHR48083">
    <property type="entry name" value="MEDIUM-CHAIN SPECIFIC ACYL-COA DEHYDROGENASE, MITOCHONDRIAL-RELATED"/>
    <property type="match status" value="1"/>
</dbReference>
<evidence type="ECO:0000256" key="2">
    <source>
        <dbReference type="ARBA" id="ARBA00004141"/>
    </source>
</evidence>
<evidence type="ECO:0000256" key="1">
    <source>
        <dbReference type="ARBA" id="ARBA00001974"/>
    </source>
</evidence>
<dbReference type="SUPFAM" id="SSF56645">
    <property type="entry name" value="Acyl-CoA dehydrogenase NM domain-like"/>
    <property type="match status" value="1"/>
</dbReference>
<dbReference type="Pfam" id="PF08510">
    <property type="entry name" value="PIG-P"/>
    <property type="match status" value="1"/>
</dbReference>
<keyword evidence="7 11" id="KW-1133">Transmembrane helix</keyword>
<evidence type="ECO:0000256" key="4">
    <source>
        <dbReference type="ARBA" id="ARBA00022630"/>
    </source>
</evidence>
<evidence type="ECO:0000256" key="11">
    <source>
        <dbReference type="SAM" id="Phobius"/>
    </source>
</evidence>
<evidence type="ECO:0000259" key="12">
    <source>
        <dbReference type="Pfam" id="PF00441"/>
    </source>
</evidence>
<keyword evidence="4" id="KW-0285">Flavoprotein</keyword>
<dbReference type="InterPro" id="IPR009100">
    <property type="entry name" value="AcylCoA_DH/oxidase_NM_dom_sf"/>
</dbReference>
<evidence type="ECO:0000256" key="10">
    <source>
        <dbReference type="SAM" id="MobiDB-lite"/>
    </source>
</evidence>
<dbReference type="FunFam" id="2.40.110.10:FF:000002">
    <property type="entry name" value="Acyl-CoA dehydrogenase fadE12"/>
    <property type="match status" value="1"/>
</dbReference>
<comment type="caution">
    <text evidence="16">The sequence shown here is derived from an EMBL/GenBank/DDBJ whole genome shotgun (WGS) entry which is preliminary data.</text>
</comment>
<feature type="transmembrane region" description="Helical" evidence="11">
    <location>
        <begin position="712"/>
        <end position="732"/>
    </location>
</feature>
<feature type="domain" description="Acyl-CoA dehydrogenase/oxidase N-terminal" evidence="14">
    <location>
        <begin position="34"/>
        <end position="151"/>
    </location>
</feature>
<dbReference type="InterPro" id="IPR037069">
    <property type="entry name" value="AcylCoA_DH/ox_N_sf"/>
</dbReference>
<evidence type="ECO:0000313" key="16">
    <source>
        <dbReference type="EMBL" id="RAR14318.1"/>
    </source>
</evidence>
<evidence type="ECO:0000256" key="3">
    <source>
        <dbReference type="ARBA" id="ARBA00009347"/>
    </source>
</evidence>
<dbReference type="GO" id="GO:0005737">
    <property type="term" value="C:cytoplasm"/>
    <property type="evidence" value="ECO:0007669"/>
    <property type="project" value="TreeGrafter"/>
</dbReference>
<evidence type="ECO:0000259" key="13">
    <source>
        <dbReference type="Pfam" id="PF02770"/>
    </source>
</evidence>
<accession>A0A364NAG3</accession>
<feature type="transmembrane region" description="Helical" evidence="11">
    <location>
        <begin position="673"/>
        <end position="692"/>
    </location>
</feature>
<feature type="domain" description="Acyl-CoA dehydrogenase/oxidase C-terminal" evidence="12">
    <location>
        <begin position="269"/>
        <end position="419"/>
    </location>
</feature>
<dbReference type="PANTHER" id="PTHR48083:SF32">
    <property type="entry name" value="ACYL-COA DEHYDROGENASE NM DOMAIN-LIKE PROTEIN"/>
    <property type="match status" value="1"/>
</dbReference>
<dbReference type="Gene3D" id="1.20.140.10">
    <property type="entry name" value="Butyryl-CoA Dehydrogenase, subunit A, domain 3"/>
    <property type="match status" value="1"/>
</dbReference>
<sequence length="1311" mass="142300">MSVPYDRAYDLLSNSQNGHLPASKRIPVIARPWVERFVEEECIPADDVYTRQIGQTVQERFSSHPSIIEDLKKRAQELGLWNMFLPKAHFKEGAGFSNLEYGLMAEYLGKSRTASEAVNCAAPDTGNMEVIAKYGTEAQKRQWLDPLLEGKIRSAFLMTEPQVASSDATNIEMTIKRDGDHYVLNGQKWWSSGIGDLRCKVFIVLGKTDPNNADKYKQQSVILVPSDTPGVTVHRMLSVMGFDDAPHGHGHVTFENVRVPASSMVLGEGRGFEIIQGRLGPGRIHHAMRSIGSAEKALEWFLARINDERKKPFGQLLNQHGIMLERVARSRIEIDAARLAVCNAAIQIDETNAKGALKEIAEVKVMVPEVNLKVIDWAMQAYGGAGVSQDTPLAQMWSSGRTMRIVDGPDEVHLLQLGKNENKKGLAHKARIEAQKKKGEELCRKYGIEPQDPLYLNRTKDQAREVQSAGIANPRLCDMSPRSRGNSISSGLYSKSTPNLPTLRGLNGQEHEEYEVASPPRSATRPGPSPLSPVSNSALSEAASVEDNQDDDEDLFALEVSGSEHSDEEEEHAPASRGLYTSKSYSHLPRHTGTALFPPFYNRPPNPLPPSPSLTSLLRPAFSRPTSRPTTPDSSDVDAGTPTSTSNTTNLANSARHAPTVPRASPKVPTYEYYGFALYLGSSAAFLMYILWAYVPAPMLHQMGIHYYPNRWWALAVPCWLVVLVVYIYVALASYNTRYLTLPLSSCENLVDECAQVAVVDRKTGQIVRDPVLLTDKLHEKDKEKGTRASAPPSRRGSFSAYQFDASNAVDWKSFWSTGTDAVMDVPIGGKLVHSNLPIMKSVVALSALSMLAGAEAAETVLGAYIFHRHGDRTPKALAPTNLTTLGYEQVYTSGQYYRSRYLSGSSSKIRGISEDQAALSQLQVQAPVDNVLQNSAMGFLQGLYPPVETVSTLANGQNVQAPLNGYQLIPVNTIETGAGSEDSGWLQDASSCQNAKTSSNSYFDSDEYKRLSESSQSFYDDIVPSVNGIISDDQVTFKNAYVVYDIIHVASIHNTSIPNATFLTNSTLHTLSTLADAHEWGLAYNATDNMRAVAGMQLGGEIISYLSSIISSSGANKFGIQFGSYATFMSFFGLADLQAASDNFTGVVDYASSMAFELFTNATVDDGAFPAEDKLSVRFLFHNGTASNGSEPAVYPLFGGDATSVSWNDFKDKVGRFAITETKQWCQKCGNTAGSCAAYADNDDGAASTQQNGGGSDGGMSPTIGGVIGAFVTLAVVLGSLALLMLLGGFRLVSKKALKGGAAAGAEPKA</sequence>
<dbReference type="SUPFAM" id="SSF53254">
    <property type="entry name" value="Phosphoglycerate mutase-like"/>
    <property type="match status" value="1"/>
</dbReference>
<organism evidence="16 17">
    <name type="scientific">Stemphylium lycopersici</name>
    <name type="common">Tomato gray leaf spot disease fungus</name>
    <name type="synonym">Thyrospora lycopersici</name>
    <dbReference type="NCBI Taxonomy" id="183478"/>
    <lineage>
        <taxon>Eukaryota</taxon>
        <taxon>Fungi</taxon>
        <taxon>Dikarya</taxon>
        <taxon>Ascomycota</taxon>
        <taxon>Pezizomycotina</taxon>
        <taxon>Dothideomycetes</taxon>
        <taxon>Pleosporomycetidae</taxon>
        <taxon>Pleosporales</taxon>
        <taxon>Pleosporineae</taxon>
        <taxon>Pleosporaceae</taxon>
        <taxon>Stemphylium</taxon>
    </lineage>
</organism>
<dbReference type="EMBL" id="QGDH01000023">
    <property type="protein sequence ID" value="RAR14318.1"/>
    <property type="molecule type" value="Genomic_DNA"/>
</dbReference>
<feature type="compositionally biased region" description="Pro residues" evidence="10">
    <location>
        <begin position="601"/>
        <end position="612"/>
    </location>
</feature>
<dbReference type="GO" id="GO:0050660">
    <property type="term" value="F:flavin adenine dinucleotide binding"/>
    <property type="evidence" value="ECO:0007669"/>
    <property type="project" value="InterPro"/>
</dbReference>
<evidence type="ECO:0000256" key="5">
    <source>
        <dbReference type="ARBA" id="ARBA00022692"/>
    </source>
</evidence>
<feature type="compositionally biased region" description="Low complexity" evidence="10">
    <location>
        <begin position="639"/>
        <end position="655"/>
    </location>
</feature>
<protein>
    <submittedName>
        <fullName evidence="16">Acyl-CoA dehydrogenase family member 11</fullName>
    </submittedName>
</protein>
<dbReference type="GO" id="GO:0003995">
    <property type="term" value="F:acyl-CoA dehydrogenase activity"/>
    <property type="evidence" value="ECO:0007669"/>
    <property type="project" value="TreeGrafter"/>
</dbReference>
<keyword evidence="17" id="KW-1185">Reference proteome</keyword>
<reference evidence="17" key="1">
    <citation type="submission" date="2018-05" db="EMBL/GenBank/DDBJ databases">
        <title>Draft genome sequence of Stemphylium lycopersici strain CIDEFI 213.</title>
        <authorList>
            <person name="Medina R."/>
            <person name="Franco M.E.E."/>
            <person name="Lucentini C.G."/>
            <person name="Saparrat M.C.N."/>
            <person name="Balatti P.A."/>
        </authorList>
    </citation>
    <scope>NUCLEOTIDE SEQUENCE [LARGE SCALE GENOMIC DNA]</scope>
    <source>
        <strain evidence="17">CIDEFI 213</strain>
    </source>
</reference>
<name>A0A364NAG3_STELY</name>
<dbReference type="SUPFAM" id="SSF47203">
    <property type="entry name" value="Acyl-CoA dehydrogenase C-terminal domain-like"/>
    <property type="match status" value="1"/>
</dbReference>
<dbReference type="InterPro" id="IPR013717">
    <property type="entry name" value="PIG-P"/>
</dbReference>
<dbReference type="Pfam" id="PF02770">
    <property type="entry name" value="Acyl-CoA_dh_M"/>
    <property type="match status" value="1"/>
</dbReference>
<dbReference type="Proteomes" id="UP000249619">
    <property type="component" value="Unassembled WGS sequence"/>
</dbReference>
<dbReference type="GO" id="GO:0033539">
    <property type="term" value="P:fatty acid beta-oxidation using acyl-CoA dehydrogenase"/>
    <property type="evidence" value="ECO:0007669"/>
    <property type="project" value="TreeGrafter"/>
</dbReference>
<dbReference type="Pfam" id="PF00441">
    <property type="entry name" value="Acyl-CoA_dh_1"/>
    <property type="match status" value="1"/>
</dbReference>
<dbReference type="InterPro" id="IPR009075">
    <property type="entry name" value="AcylCo_DH/oxidase_C"/>
</dbReference>
<feature type="region of interest" description="Disordered" evidence="10">
    <location>
        <begin position="465"/>
        <end position="551"/>
    </location>
</feature>
<dbReference type="InterPro" id="IPR000560">
    <property type="entry name" value="His_Pase_clade-2"/>
</dbReference>
<evidence type="ECO:0000259" key="15">
    <source>
        <dbReference type="Pfam" id="PF08510"/>
    </source>
</evidence>
<evidence type="ECO:0000256" key="8">
    <source>
        <dbReference type="ARBA" id="ARBA00023002"/>
    </source>
</evidence>
<comment type="similarity">
    <text evidence="3">Belongs to the acyl-CoA dehydrogenase family.</text>
</comment>
<feature type="region of interest" description="Disordered" evidence="10">
    <location>
        <begin position="596"/>
        <end position="661"/>
    </location>
</feature>
<dbReference type="Gene3D" id="3.40.50.1240">
    <property type="entry name" value="Phosphoglycerate mutase-like"/>
    <property type="match status" value="1"/>
</dbReference>